<dbReference type="AlphaFoldDB" id="A0A1N6LH43"/>
<accession>A0A1N6LH43</accession>
<evidence type="ECO:0000256" key="1">
    <source>
        <dbReference type="ARBA" id="ARBA00005291"/>
    </source>
</evidence>
<reference evidence="3 4" key="1">
    <citation type="submission" date="2016-11" db="EMBL/GenBank/DDBJ databases">
        <authorList>
            <person name="Jaros S."/>
            <person name="Januszkiewicz K."/>
            <person name="Wedrychowicz H."/>
        </authorList>
    </citation>
    <scope>NUCLEOTIDE SEQUENCE [LARGE SCALE GENOMIC DNA]</scope>
    <source>
        <strain evidence="3 4">GAS95</strain>
    </source>
</reference>
<evidence type="ECO:0000313" key="4">
    <source>
        <dbReference type="Proteomes" id="UP000185151"/>
    </source>
</evidence>
<name>A0A1N6LH43_9BURK</name>
<sequence>MFYELVTLSSHILKLPEVIASAEAYLNHPETAGRWLGAWTSENGRLGSVRILRGFVDPGTLSQERARALHHANPFGVADSTSTIEMESYAGFPFLPPVEPGSFGRYYEFRTYWLRPGGLAPTIEAWEAAMPERSKRSPLTVNMYALDGVPRITHIWPWESLDERIAIRAKSYADGIWPPKGGPENFYEATSTIWIPTINSPLR</sequence>
<evidence type="ECO:0000313" key="3">
    <source>
        <dbReference type="EMBL" id="SIO68055.1"/>
    </source>
</evidence>
<dbReference type="Gene3D" id="3.30.70.100">
    <property type="match status" value="1"/>
</dbReference>
<gene>
    <name evidence="3" type="ORF">SAMN05444165_7260</name>
</gene>
<comment type="similarity">
    <text evidence="1">Belongs to the NipSnap family.</text>
</comment>
<proteinExistence type="inferred from homology"/>
<dbReference type="PANTHER" id="PTHR21017">
    <property type="entry name" value="NIPSNAP-RELATED"/>
    <property type="match status" value="1"/>
</dbReference>
<dbReference type="RefSeq" id="WP_074302212.1">
    <property type="nucleotide sequence ID" value="NZ_FSRU01000003.1"/>
</dbReference>
<dbReference type="InterPro" id="IPR011008">
    <property type="entry name" value="Dimeric_a/b-barrel"/>
</dbReference>
<dbReference type="EMBL" id="FSRU01000003">
    <property type="protein sequence ID" value="SIO68055.1"/>
    <property type="molecule type" value="Genomic_DNA"/>
</dbReference>
<dbReference type="InterPro" id="IPR051557">
    <property type="entry name" value="NipSnap_domain"/>
</dbReference>
<evidence type="ECO:0000259" key="2">
    <source>
        <dbReference type="Pfam" id="PF07978"/>
    </source>
</evidence>
<dbReference type="PANTHER" id="PTHR21017:SF17">
    <property type="entry name" value="PROTEIN NIPSNAP"/>
    <property type="match status" value="1"/>
</dbReference>
<dbReference type="InterPro" id="IPR012577">
    <property type="entry name" value="NIPSNAP"/>
</dbReference>
<protein>
    <submittedName>
        <fullName evidence="3">NIPSNAP protein</fullName>
    </submittedName>
</protein>
<feature type="domain" description="NIPSNAP" evidence="2">
    <location>
        <begin position="107"/>
        <end position="178"/>
    </location>
</feature>
<dbReference type="Proteomes" id="UP000185151">
    <property type="component" value="Unassembled WGS sequence"/>
</dbReference>
<dbReference type="Pfam" id="PF07978">
    <property type="entry name" value="NIPSNAP"/>
    <property type="match status" value="1"/>
</dbReference>
<organism evidence="3 4">
    <name type="scientific">Paraburkholderia phenazinium</name>
    <dbReference type="NCBI Taxonomy" id="60549"/>
    <lineage>
        <taxon>Bacteria</taxon>
        <taxon>Pseudomonadati</taxon>
        <taxon>Pseudomonadota</taxon>
        <taxon>Betaproteobacteria</taxon>
        <taxon>Burkholderiales</taxon>
        <taxon>Burkholderiaceae</taxon>
        <taxon>Paraburkholderia</taxon>
    </lineage>
</organism>
<dbReference type="OrthoDB" id="6182832at2"/>
<dbReference type="SUPFAM" id="SSF54909">
    <property type="entry name" value="Dimeric alpha+beta barrel"/>
    <property type="match status" value="2"/>
</dbReference>
<keyword evidence="4" id="KW-1185">Reference proteome</keyword>